<dbReference type="CDD" id="cd17502">
    <property type="entry name" value="MFS_Azr1_MDR_like"/>
    <property type="match status" value="1"/>
</dbReference>
<feature type="transmembrane region" description="Helical" evidence="7">
    <location>
        <begin position="117"/>
        <end position="143"/>
    </location>
</feature>
<keyword evidence="10" id="KW-1185">Reference proteome</keyword>
<keyword evidence="4 7" id="KW-1133">Transmembrane helix</keyword>
<feature type="compositionally biased region" description="Basic and acidic residues" evidence="6">
    <location>
        <begin position="539"/>
        <end position="566"/>
    </location>
</feature>
<dbReference type="PANTHER" id="PTHR23501:SF153">
    <property type="entry name" value="AFLATOXIN EFFLUX PUMP, PUTATIVE-RELATED"/>
    <property type="match status" value="1"/>
</dbReference>
<feature type="transmembrane region" description="Helical" evidence="7">
    <location>
        <begin position="87"/>
        <end position="105"/>
    </location>
</feature>
<evidence type="ECO:0000313" key="9">
    <source>
        <dbReference type="EMBL" id="KAJ3568998.1"/>
    </source>
</evidence>
<evidence type="ECO:0000256" key="3">
    <source>
        <dbReference type="ARBA" id="ARBA00022692"/>
    </source>
</evidence>
<dbReference type="FunFam" id="1.20.1720.10:FF:000012">
    <property type="entry name" value="MFS toxin efflux pump (AflT)"/>
    <property type="match status" value="1"/>
</dbReference>
<keyword evidence="5 7" id="KW-0472">Membrane</keyword>
<dbReference type="Proteomes" id="UP001148614">
    <property type="component" value="Unassembled WGS sequence"/>
</dbReference>
<name>A0A9W8NCU2_9PEZI</name>
<proteinExistence type="predicted"/>
<dbReference type="AlphaFoldDB" id="A0A9W8NCU2"/>
<organism evidence="9 10">
    <name type="scientific">Xylaria arbuscula</name>
    <dbReference type="NCBI Taxonomy" id="114810"/>
    <lineage>
        <taxon>Eukaryota</taxon>
        <taxon>Fungi</taxon>
        <taxon>Dikarya</taxon>
        <taxon>Ascomycota</taxon>
        <taxon>Pezizomycotina</taxon>
        <taxon>Sordariomycetes</taxon>
        <taxon>Xylariomycetidae</taxon>
        <taxon>Xylariales</taxon>
        <taxon>Xylariaceae</taxon>
        <taxon>Xylaria</taxon>
    </lineage>
</organism>
<accession>A0A9W8NCU2</accession>
<dbReference type="GO" id="GO:0005886">
    <property type="term" value="C:plasma membrane"/>
    <property type="evidence" value="ECO:0007669"/>
    <property type="project" value="TreeGrafter"/>
</dbReference>
<evidence type="ECO:0000259" key="8">
    <source>
        <dbReference type="PROSITE" id="PS50850"/>
    </source>
</evidence>
<feature type="transmembrane region" description="Helical" evidence="7">
    <location>
        <begin position="149"/>
        <end position="167"/>
    </location>
</feature>
<dbReference type="VEuPathDB" id="FungiDB:F4678DRAFT_438173"/>
<keyword evidence="2" id="KW-0813">Transport</keyword>
<evidence type="ECO:0000256" key="2">
    <source>
        <dbReference type="ARBA" id="ARBA00022448"/>
    </source>
</evidence>
<dbReference type="Pfam" id="PF07690">
    <property type="entry name" value="MFS_1"/>
    <property type="match status" value="1"/>
</dbReference>
<sequence length="597" mass="63819">MFGRDKKTQDPPTPGQAPDPASSQDDINSHTAELTPAETNHEYPTGLRFALVLSSVYITIFLVSLDRLIVTTAIPAITNEFNSLPDVGWYGSAYLLTSCAFQLLFGKLYRFYPIRAVYAISVILFEVGSALCGAAPSSVAFILGRAIQGVGSAGIFSGGIVVIVYAVPLHRRPFWQGMIGAVFGVSSVLGPLVGGAFTSNVTWRWCFYINLPFGGVALAIIIFLLRVPARPETNASTKTKLSQLDAPGTLALLPAVVSLLLALEWGGLTYAWNDRRIIALLTLGIFLGIVFILVQAFMPKTATIPPRIFKQRSILAGFWSTIVLGSQMMIFVYFLPIWFQAIQGVSAVNSGIRLLPTTLSIVVASISNGLIVTKIGYYTPTMILGTAICAIGGGLLTTLQIDTGMPKWIGYQILYGFGQGLCFQAPNLAAQTVLPKNEVAIGASLMFFSQILGGAIFISVGQNVLNNQLLSRLAKLPGFSPALIETGGATTLINSFPGEYRHDALVAYNESLRTVFRVGLVLAALSVIGAASMEWRSVKKEAPDSKAAKSDVEKGVTDNPDSKSDGDTIAARSTHQADEKPAGAASELPQPSLEKMN</sequence>
<comment type="caution">
    <text evidence="9">The sequence shown here is derived from an EMBL/GenBank/DDBJ whole genome shotgun (WGS) entry which is preliminary data.</text>
</comment>
<dbReference type="EMBL" id="JANPWZ010001078">
    <property type="protein sequence ID" value="KAJ3568998.1"/>
    <property type="molecule type" value="Genomic_DNA"/>
</dbReference>
<feature type="transmembrane region" description="Helical" evidence="7">
    <location>
        <begin position="318"/>
        <end position="339"/>
    </location>
</feature>
<protein>
    <recommendedName>
        <fullName evidence="8">Major facilitator superfamily (MFS) profile domain-containing protein</fullName>
    </recommendedName>
</protein>
<dbReference type="GO" id="GO:0022857">
    <property type="term" value="F:transmembrane transporter activity"/>
    <property type="evidence" value="ECO:0007669"/>
    <property type="project" value="InterPro"/>
</dbReference>
<dbReference type="FunFam" id="1.20.1250.20:FF:000196">
    <property type="entry name" value="MFS toxin efflux pump (AflT)"/>
    <property type="match status" value="1"/>
</dbReference>
<evidence type="ECO:0000313" key="10">
    <source>
        <dbReference type="Proteomes" id="UP001148614"/>
    </source>
</evidence>
<evidence type="ECO:0000256" key="7">
    <source>
        <dbReference type="SAM" id="Phobius"/>
    </source>
</evidence>
<comment type="subcellular location">
    <subcellularLocation>
        <location evidence="1">Membrane</location>
        <topology evidence="1">Multi-pass membrane protein</topology>
    </subcellularLocation>
</comment>
<feature type="transmembrane region" description="Helical" evidence="7">
    <location>
        <begin position="514"/>
        <end position="533"/>
    </location>
</feature>
<gene>
    <name evidence="9" type="ORF">NPX13_g6231</name>
</gene>
<dbReference type="SUPFAM" id="SSF103473">
    <property type="entry name" value="MFS general substrate transporter"/>
    <property type="match status" value="1"/>
</dbReference>
<feature type="transmembrane region" description="Helical" evidence="7">
    <location>
        <begin position="277"/>
        <end position="297"/>
    </location>
</feature>
<evidence type="ECO:0000256" key="1">
    <source>
        <dbReference type="ARBA" id="ARBA00004141"/>
    </source>
</evidence>
<feature type="transmembrane region" description="Helical" evidence="7">
    <location>
        <begin position="439"/>
        <end position="461"/>
    </location>
</feature>
<dbReference type="PRINTS" id="PR01036">
    <property type="entry name" value="TCRTETB"/>
</dbReference>
<feature type="transmembrane region" description="Helical" evidence="7">
    <location>
        <begin position="179"/>
        <end position="201"/>
    </location>
</feature>
<evidence type="ECO:0000256" key="6">
    <source>
        <dbReference type="SAM" id="MobiDB-lite"/>
    </source>
</evidence>
<feature type="region of interest" description="Disordered" evidence="6">
    <location>
        <begin position="539"/>
        <end position="597"/>
    </location>
</feature>
<evidence type="ECO:0000256" key="5">
    <source>
        <dbReference type="ARBA" id="ARBA00023136"/>
    </source>
</evidence>
<feature type="transmembrane region" description="Helical" evidence="7">
    <location>
        <begin position="207"/>
        <end position="229"/>
    </location>
</feature>
<feature type="transmembrane region" description="Helical" evidence="7">
    <location>
        <begin position="383"/>
        <end position="401"/>
    </location>
</feature>
<dbReference type="PROSITE" id="PS50850">
    <property type="entry name" value="MFS"/>
    <property type="match status" value="1"/>
</dbReference>
<dbReference type="InterPro" id="IPR011701">
    <property type="entry name" value="MFS"/>
</dbReference>
<feature type="region of interest" description="Disordered" evidence="6">
    <location>
        <begin position="1"/>
        <end position="28"/>
    </location>
</feature>
<dbReference type="InterPro" id="IPR036259">
    <property type="entry name" value="MFS_trans_sf"/>
</dbReference>
<evidence type="ECO:0000256" key="4">
    <source>
        <dbReference type="ARBA" id="ARBA00022989"/>
    </source>
</evidence>
<feature type="transmembrane region" description="Helical" evidence="7">
    <location>
        <begin position="250"/>
        <end position="271"/>
    </location>
</feature>
<reference evidence="9" key="1">
    <citation type="submission" date="2022-07" db="EMBL/GenBank/DDBJ databases">
        <title>Genome Sequence of Xylaria arbuscula.</title>
        <authorList>
            <person name="Buettner E."/>
        </authorList>
    </citation>
    <scope>NUCLEOTIDE SEQUENCE</scope>
    <source>
        <strain evidence="9">VT107</strain>
    </source>
</reference>
<keyword evidence="3 7" id="KW-0812">Transmembrane</keyword>
<dbReference type="PANTHER" id="PTHR23501">
    <property type="entry name" value="MAJOR FACILITATOR SUPERFAMILY"/>
    <property type="match status" value="1"/>
</dbReference>
<dbReference type="Gene3D" id="1.20.1250.20">
    <property type="entry name" value="MFS general substrate transporter like domains"/>
    <property type="match status" value="1"/>
</dbReference>
<feature type="domain" description="Major facilitator superfamily (MFS) profile" evidence="8">
    <location>
        <begin position="52"/>
        <end position="541"/>
    </location>
</feature>
<dbReference type="InterPro" id="IPR020846">
    <property type="entry name" value="MFS_dom"/>
</dbReference>
<feature type="transmembrane region" description="Helical" evidence="7">
    <location>
        <begin position="49"/>
        <end position="75"/>
    </location>
</feature>
<feature type="transmembrane region" description="Helical" evidence="7">
    <location>
        <begin position="351"/>
        <end position="371"/>
    </location>
</feature>